<reference evidence="2" key="1">
    <citation type="submission" date="2017-05" db="UniProtKB">
        <authorList>
            <consortium name="EnsemblMetazoa"/>
        </authorList>
    </citation>
    <scope>IDENTIFICATION</scope>
</reference>
<dbReference type="InterPro" id="IPR052972">
    <property type="entry name" value="Sacsin_chaperone_reg"/>
</dbReference>
<evidence type="ECO:0000259" key="1">
    <source>
        <dbReference type="Pfam" id="PF25794"/>
    </source>
</evidence>
<feature type="domain" description="Sacsin/Nov" evidence="1">
    <location>
        <begin position="1286"/>
        <end position="1406"/>
    </location>
</feature>
<sequence length="1922" mass="217784">MSRELNGEDFGQRRPPLHEMIRTILREYPSGQIFKEIIQNADDARATEVKFYLDCRVLQTLPPSLLSVVSSEANQEVLSQQFTGPALLSYNNAPFRKEDWESIQSLQQSGKAKNPHKVGKFGIGFNSVYHITDLPVILSQNYCGFLEPQEFVWKEKSEPFVFVLPSNLRAFSSLFSKFGVPHNVTTEQILSVLQCVRDSSELKEDEAWSKVRAVLDWIADNTSTMSKADILVPVESDLSYPQLIPIDDVSYTDNEMLRGIARTSDEKYNLIHPKVSYLSSKLGVSPLSDQLNITEDVFEDAGQHKPLTTRLSNILREYKDGLTIIKEMIQNADDAGATEVNILHDTRTHPSHNLVLEGMAESHGPALIVHNNSTFTKEDFENITKLAGATKANQPLKIGKFGVGFCSVYHITDVPSFVSGEWLYIFDPTLKHLKGVVQNESRPGKKLKFQSTFLAKSQQLAPYQGLFDFDSSSSYNGTIFRLPFRTHSSQISSTIYNNHLIHMIKKDLESNGSKLLLFLQNVKRITFSSRREGKPIIEELSIECSNFDTENVKVCVTQSNATSTEHWLLSNQEQRLKSQDGAYKQAVASVACKLVKKQFSFLCEAIEGNAFCFLPLSVPATGLPVHVTANFAVMSNRSGIWTGASSAMASDEREYWNQQLMTIVIPEAYCKLLKSLQAMHCSGRLLSYEFHMLWPLASNLQMRFPWESLVSSLYPLISQEELFFSSSICQWLQIAQSFFLPSTLFKVTCSSSTDIIEAVKILKLPVVFLPLSHSSQLQKFVIVDILTEDKFAQLFLQNIDSFSNNTKTRNEILSMMLSAIGSAITSKEHKLLKSLLQKYPCIPTSPKGFQLKRASELVDSYEFRDMFDPEDAMFPEDTLYQSAAVKEGISRLGLMSPYNVCWDVIIKSAKTVESLFVKDKIKALMRVKEIIGCIQEKAEHARREHVQIDPAPPELCQTHFLPVLHKPDKYVLPWKGDGHVLLPPCQVISVDSRSLKKAGILIGSQKAIVNTKTTDSGGCDSIPHQALKLMNIPSQASFDEVHNQFVTLINTFNISMCDDHEAIQLIEEICQNVYEHFEASLKESPKISRKLSKHQNQDDNEHKKNLALYYNKPFIWTGRGFVCPCDVSINWKQLVGPCLYKLPGMLSQHKNLVNCLQVKESFSVEKLLGTFSQMYSRFSPTHRLPQEYHETAKNIIQDLNAKDFQELSPMKEEAILLDANYILRPTNQLVFNDAAWLPPDNDSNYVISLLIRKVALALGVQPTSSKFLDKYTSAMQSFSGAPFGQREELTQRIKNILRDYPLDVTFLKELLQNADDAKASKMYVILDKREHRKERLPSENWAELQGPALLVWNDKEFTEKDLNEIQKLGLGSKRDDEESIGQFGIGFNVVYHVTDCPSFITRGDTLSYLAKDNNRVSIENIIEQCFDYLNGQNAIEQLQSLCTIPCIPVSAINCQDTVIHQPVLVKPIQVVRQIPDDCSHLFPYLHMVPDFLVGCQYLKTLGITDNIEIKTLQYLLETIYKQLYNKILDPNHNTTVREAVIKMHSLLINELLSPTKVQDISPLYYPNNEGFLVDSTTLIFVDSSRYKTGKYNFSGVPFSLFQLPPQATHSATKTFKSFSSYMYDASNVPCNKLCLQLPKNVRPHGLSLICREELLDHNVATESNSPLQLHFLKLKSIAPALEELMPKIIVAHCRNHSVQVDGDESTAKKFSETLVKYFIKTVKLVIINNLKSKVIINDKSIATIEVKYLFQKNEDDDEFILYVEKKATSSYTFRNEITHTLCVEIARLHNVKLTSYIKFTDPVCDCFAAQSIEDLIPTLEKLQIDTHGINDMILPIESNAVTLGGEIPNELIDLLENDINHIFHPEEWVGYENEYGSFIYVIVLYAVAQESFNPLERRYVIAIDSEGNTKEVSTLDLYKLMK</sequence>
<dbReference type="InterPro" id="IPR036890">
    <property type="entry name" value="HATPase_C_sf"/>
</dbReference>
<dbReference type="InterPro" id="IPR058210">
    <property type="entry name" value="SACS/Nov_dom"/>
</dbReference>
<dbReference type="eggNOG" id="ENOG502QQPY">
    <property type="taxonomic scope" value="Eukaryota"/>
</dbReference>
<dbReference type="PANTHER" id="PTHR15600">
    <property type="entry name" value="SACSIN"/>
    <property type="match status" value="1"/>
</dbReference>
<feature type="domain" description="Sacsin/Nov" evidence="1">
    <location>
        <begin position="16"/>
        <end position="156"/>
    </location>
</feature>
<dbReference type="Pfam" id="PF25794">
    <property type="entry name" value="SACS"/>
    <property type="match status" value="3"/>
</dbReference>
<dbReference type="SUPFAM" id="SSF55874">
    <property type="entry name" value="ATPase domain of HSP90 chaperone/DNA topoisomerase II/histidine kinase"/>
    <property type="match status" value="3"/>
</dbReference>
<protein>
    <recommendedName>
        <fullName evidence="1">Sacsin/Nov domain-containing protein</fullName>
    </recommendedName>
</protein>
<proteinExistence type="predicted"/>
<organism evidence="2">
    <name type="scientific">Amphimedon queenslandica</name>
    <name type="common">Sponge</name>
    <dbReference type="NCBI Taxonomy" id="400682"/>
    <lineage>
        <taxon>Eukaryota</taxon>
        <taxon>Metazoa</taxon>
        <taxon>Porifera</taxon>
        <taxon>Demospongiae</taxon>
        <taxon>Heteroscleromorpha</taxon>
        <taxon>Haplosclerida</taxon>
        <taxon>Niphatidae</taxon>
        <taxon>Amphimedon</taxon>
    </lineage>
</organism>
<evidence type="ECO:0000313" key="2">
    <source>
        <dbReference type="EnsemblMetazoa" id="Aqu2.1.13568_001"/>
    </source>
</evidence>
<feature type="domain" description="Sacsin/Nov" evidence="1">
    <location>
        <begin position="305"/>
        <end position="534"/>
    </location>
</feature>
<dbReference type="GO" id="GO:0030544">
    <property type="term" value="F:Hsp70 protein binding"/>
    <property type="evidence" value="ECO:0007669"/>
    <property type="project" value="TreeGrafter"/>
</dbReference>
<dbReference type="PANTHER" id="PTHR15600:SF42">
    <property type="entry name" value="SACSIN"/>
    <property type="match status" value="1"/>
</dbReference>
<name>A0A1X7TGK0_AMPQE</name>
<dbReference type="Gene3D" id="3.30.565.10">
    <property type="entry name" value="Histidine kinase-like ATPase, C-terminal domain"/>
    <property type="match status" value="2"/>
</dbReference>
<dbReference type="EnsemblMetazoa" id="Aqu2.1.13568_001">
    <property type="protein sequence ID" value="Aqu2.1.13568_001"/>
    <property type="gene ID" value="Aqu2.1.13568"/>
</dbReference>
<dbReference type="InParanoid" id="A0A1X7TGK0"/>
<accession>A0A1X7TGK0</accession>
<dbReference type="STRING" id="400682.A0A1X7TGK0"/>
<dbReference type="NCBIfam" id="NF047352">
    <property type="entry name" value="P_loop_sacsin"/>
    <property type="match status" value="3"/>
</dbReference>
<dbReference type="OrthoDB" id="1262810at2759"/>